<protein>
    <submittedName>
        <fullName evidence="2">Uncharacterized protein</fullName>
    </submittedName>
</protein>
<reference evidence="2" key="1">
    <citation type="submission" date="2024-02" db="UniProtKB">
        <authorList>
            <consortium name="WormBaseParasite"/>
        </authorList>
    </citation>
    <scope>IDENTIFICATION</scope>
</reference>
<name>A0AAF3E922_9BILA</name>
<organism evidence="1 2">
    <name type="scientific">Mesorhabditis belari</name>
    <dbReference type="NCBI Taxonomy" id="2138241"/>
    <lineage>
        <taxon>Eukaryota</taxon>
        <taxon>Metazoa</taxon>
        <taxon>Ecdysozoa</taxon>
        <taxon>Nematoda</taxon>
        <taxon>Chromadorea</taxon>
        <taxon>Rhabditida</taxon>
        <taxon>Rhabditina</taxon>
        <taxon>Rhabditomorpha</taxon>
        <taxon>Rhabditoidea</taxon>
        <taxon>Rhabditidae</taxon>
        <taxon>Mesorhabditinae</taxon>
        <taxon>Mesorhabditis</taxon>
    </lineage>
</organism>
<proteinExistence type="predicted"/>
<dbReference type="Proteomes" id="UP000887575">
    <property type="component" value="Unassembled WGS sequence"/>
</dbReference>
<keyword evidence="1" id="KW-1185">Reference proteome</keyword>
<evidence type="ECO:0000313" key="2">
    <source>
        <dbReference type="WBParaSite" id="MBELARI_LOCUS10410.1"/>
    </source>
</evidence>
<dbReference type="AlphaFoldDB" id="A0AAF3E922"/>
<evidence type="ECO:0000313" key="1">
    <source>
        <dbReference type="Proteomes" id="UP000887575"/>
    </source>
</evidence>
<sequence>MQTQNKSHHCSINTVLTMLAVIPEIRLHIAKNVNQSSAFKAIFHVFYFSYWDNESQQKFVHEVQLDPHGLHRWQKYGYEVVEIWKHIAERLCLDLICTTVSKSDLHQSWTSLCKETKRFLMVFEASTTWYFFKFLMFIVLNPNGFVIRCVGNVVQTPHGKHVYLLLHNQTTTTITMIKIDDYIFQTMAPLPVYRPALILYERITMDSYVRQPYFEMAKQ</sequence>
<dbReference type="WBParaSite" id="MBELARI_LOCUS10410.1">
    <property type="protein sequence ID" value="MBELARI_LOCUS10410.1"/>
    <property type="gene ID" value="MBELARI_LOCUS10410"/>
</dbReference>
<accession>A0AAF3E922</accession>